<dbReference type="GO" id="GO:0016765">
    <property type="term" value="F:transferase activity, transferring alkyl or aryl (other than methyl) groups"/>
    <property type="evidence" value="ECO:0007669"/>
    <property type="project" value="InterPro"/>
</dbReference>
<dbReference type="Proteomes" id="UP000054567">
    <property type="component" value="Unassembled WGS sequence"/>
</dbReference>
<gene>
    <name evidence="4" type="ORF">CPAG_04661</name>
</gene>
<feature type="binding site" evidence="3">
    <location>
        <position position="411"/>
    </location>
    <ligand>
        <name>dimethylallyl diphosphate</name>
        <dbReference type="ChEBI" id="CHEBI:57623"/>
    </ligand>
</feature>
<dbReference type="CDD" id="cd13929">
    <property type="entry name" value="PT-DMATS_CymD"/>
    <property type="match status" value="1"/>
</dbReference>
<reference evidence="5" key="2">
    <citation type="journal article" date="2009" name="Genome Res.">
        <title>Comparative genomic analyses of the human fungal pathogens Coccidioides and their relatives.</title>
        <authorList>
            <person name="Sharpton T.J."/>
            <person name="Stajich J.E."/>
            <person name="Rounsley S.D."/>
            <person name="Gardner M.J."/>
            <person name="Wortman J.R."/>
            <person name="Jordar V.S."/>
            <person name="Maiti R."/>
            <person name="Kodira C.D."/>
            <person name="Neafsey D.E."/>
            <person name="Zeng Q."/>
            <person name="Hung C.-Y."/>
            <person name="McMahan C."/>
            <person name="Muszewska A."/>
            <person name="Grynberg M."/>
            <person name="Mandel M.A."/>
            <person name="Kellner E.M."/>
            <person name="Barker B.M."/>
            <person name="Galgiani J.N."/>
            <person name="Orbach M.J."/>
            <person name="Kirkland T.N."/>
            <person name="Cole G.T."/>
            <person name="Henn M.R."/>
            <person name="Birren B.W."/>
            <person name="Taylor J.W."/>
        </authorList>
    </citation>
    <scope>NUCLEOTIDE SEQUENCE [LARGE SCALE GENOMIC DNA]</scope>
    <source>
        <strain evidence="5">RMSCC 3488</strain>
    </source>
</reference>
<evidence type="ECO:0000256" key="1">
    <source>
        <dbReference type="ARBA" id="ARBA00010209"/>
    </source>
</evidence>
<evidence type="ECO:0000256" key="3">
    <source>
        <dbReference type="PIRSR" id="PIRSR000509-1"/>
    </source>
</evidence>
<dbReference type="AlphaFoldDB" id="A0A0J6I9Q5"/>
<feature type="binding site" evidence="3">
    <location>
        <position position="342"/>
    </location>
    <ligand>
        <name>dimethylallyl diphosphate</name>
        <dbReference type="ChEBI" id="CHEBI:57623"/>
    </ligand>
</feature>
<dbReference type="InterPro" id="IPR012148">
    <property type="entry name" value="ABBA_DMATS-like"/>
</dbReference>
<dbReference type="OrthoDB" id="5392033at2759"/>
<dbReference type="InterPro" id="IPR017795">
    <property type="entry name" value="ABBA_NscD-like"/>
</dbReference>
<dbReference type="Pfam" id="PF11991">
    <property type="entry name" value="Trp_DMAT"/>
    <property type="match status" value="1"/>
</dbReference>
<dbReference type="EMBL" id="DS268110">
    <property type="protein sequence ID" value="KMM68332.1"/>
    <property type="molecule type" value="Genomic_DNA"/>
</dbReference>
<feature type="binding site" evidence="3">
    <location>
        <position position="86"/>
    </location>
    <ligand>
        <name>L-tryptophan</name>
        <dbReference type="ChEBI" id="CHEBI:57912"/>
    </ligand>
</feature>
<dbReference type="NCBIfam" id="TIGR03429">
    <property type="entry name" value="arom_pren_DMATS"/>
    <property type="match status" value="1"/>
</dbReference>
<proteinExistence type="inferred from homology"/>
<dbReference type="GO" id="GO:0009820">
    <property type="term" value="P:alkaloid metabolic process"/>
    <property type="evidence" value="ECO:0007669"/>
    <property type="project" value="InterPro"/>
</dbReference>
<feature type="binding site" evidence="3">
    <location>
        <position position="101"/>
    </location>
    <ligand>
        <name>dimethylallyl diphosphate</name>
        <dbReference type="ChEBI" id="CHEBI:57623"/>
    </ligand>
</feature>
<evidence type="ECO:0000313" key="5">
    <source>
        <dbReference type="Proteomes" id="UP000054567"/>
    </source>
</evidence>
<feature type="binding site" evidence="3">
    <location>
        <position position="407"/>
    </location>
    <ligand>
        <name>dimethylallyl diphosphate</name>
        <dbReference type="ChEBI" id="CHEBI:57623"/>
    </ligand>
</feature>
<feature type="binding site" evidence="3">
    <location>
        <position position="189"/>
    </location>
    <ligand>
        <name>dimethylallyl diphosphate</name>
        <dbReference type="ChEBI" id="CHEBI:57623"/>
    </ligand>
</feature>
<accession>A0A0J6I9Q5</accession>
<dbReference type="PIRSF" id="PIRSF000509">
    <property type="entry name" value="Trp_DMAT"/>
    <property type="match status" value="1"/>
</dbReference>
<feature type="binding site" evidence="3">
    <location>
        <position position="259"/>
    </location>
    <ligand>
        <name>dimethylallyl diphosphate</name>
        <dbReference type="ChEBI" id="CHEBI:57623"/>
    </ligand>
</feature>
<dbReference type="InterPro" id="IPR033964">
    <property type="entry name" value="ABBA"/>
</dbReference>
<comment type="similarity">
    <text evidence="1">Belongs to the tryptophan dimethylallyltransferase family.</text>
</comment>
<dbReference type="PANTHER" id="PTHR40627:SF3">
    <property type="entry name" value="PRENYLTRANSFERASE ASQH2-RELATED"/>
    <property type="match status" value="1"/>
</dbReference>
<evidence type="ECO:0000313" key="4">
    <source>
        <dbReference type="EMBL" id="KMM68332.1"/>
    </source>
</evidence>
<sequence length="428" mass="47784">MTVAPEAPALTPYESLTRSLQFADNSQHVWWQKVGLMMSKVLGSADGSWEEQLGYLQFFARIVLPQLGPYPRKFNSSITRSGLPVEFSINYQQNGKPPVVRVGFEPLGDLSGTAKDPFNKVPVTKLLPALSQLQISGFDLQLWDHVVKELTISENEQTSIEGTEIDGGYLRSQTAFGFDLIGGGGVSVKGYAFPALKCKVTGKSMAEMMADFVKNTEHLVDCSAAFSMVHAYLKDKGYDDRAFLSWDFVQPSKSRLKLYTASNNVTRDKLEEAWTLGGRLQGPTVSKGLEYLKLLFDLINLEEGERPVEVAFDDSKHSSKATPLVWNYEMRAGDPNPLTKLYFPIHGENDMQIITGVAQFFRMIGLTDLGHSYVDTVKSYFPDIDLSTTERFTSWVSFAYTEKTGVYLSVYYHSSTDNPWETEKPSGA</sequence>
<dbReference type="VEuPathDB" id="FungiDB:CPAG_04661"/>
<organism evidence="4 5">
    <name type="scientific">Coccidioides posadasii RMSCC 3488</name>
    <dbReference type="NCBI Taxonomy" id="454284"/>
    <lineage>
        <taxon>Eukaryota</taxon>
        <taxon>Fungi</taxon>
        <taxon>Dikarya</taxon>
        <taxon>Ascomycota</taxon>
        <taxon>Pezizomycotina</taxon>
        <taxon>Eurotiomycetes</taxon>
        <taxon>Eurotiomycetidae</taxon>
        <taxon>Onygenales</taxon>
        <taxon>Onygenaceae</taxon>
        <taxon>Coccidioides</taxon>
    </lineage>
</organism>
<dbReference type="PANTHER" id="PTHR40627">
    <property type="entry name" value="INDOLE PRENYLTRANSFERASE TDIB-RELATED"/>
    <property type="match status" value="1"/>
</dbReference>
<feature type="binding site" evidence="3">
    <location>
        <position position="255"/>
    </location>
    <ligand>
        <name>dimethylallyl diphosphate</name>
        <dbReference type="ChEBI" id="CHEBI:57623"/>
    </ligand>
</feature>
<reference evidence="5" key="3">
    <citation type="journal article" date="2010" name="Genome Res.">
        <title>Population genomic sequencing of Coccidioides fungi reveals recent hybridization and transposon control.</title>
        <authorList>
            <person name="Neafsey D.E."/>
            <person name="Barker B.M."/>
            <person name="Sharpton T.J."/>
            <person name="Stajich J.E."/>
            <person name="Park D.J."/>
            <person name="Whiston E."/>
            <person name="Hung C.-Y."/>
            <person name="McMahan C."/>
            <person name="White J."/>
            <person name="Sykes S."/>
            <person name="Heiman D."/>
            <person name="Young S."/>
            <person name="Zeng Q."/>
            <person name="Abouelleil A."/>
            <person name="Aftuck L."/>
            <person name="Bessette D."/>
            <person name="Brown A."/>
            <person name="FitzGerald M."/>
            <person name="Lui A."/>
            <person name="Macdonald J.P."/>
            <person name="Priest M."/>
            <person name="Orbach M.J."/>
            <person name="Galgiani J.N."/>
            <person name="Kirkland T.N."/>
            <person name="Cole G.T."/>
            <person name="Birren B.W."/>
            <person name="Henn M.R."/>
            <person name="Taylor J.W."/>
            <person name="Rounsley S.D."/>
        </authorList>
    </citation>
    <scope>NUCLEOTIDE SEQUENCE [LARGE SCALE GENOMIC DNA]</scope>
    <source>
        <strain evidence="5">RMSCC 3488</strain>
    </source>
</reference>
<keyword evidence="2 4" id="KW-0808">Transferase</keyword>
<dbReference type="SFLD" id="SFLDS00036">
    <property type="entry name" value="Aromatic_Prenyltransferase"/>
    <property type="match status" value="1"/>
</dbReference>
<name>A0A0J6I9Q5_COCPO</name>
<feature type="binding site" evidence="3">
    <location>
        <position position="257"/>
    </location>
    <ligand>
        <name>dimethylallyl diphosphate</name>
        <dbReference type="ChEBI" id="CHEBI:57623"/>
    </ligand>
</feature>
<reference evidence="4 5" key="1">
    <citation type="submission" date="2007-06" db="EMBL/GenBank/DDBJ databases">
        <title>The Genome Sequence of Coccidioides posadasii RMSCC_3488.</title>
        <authorList>
            <consortium name="Coccidioides Genome Resources Consortium"/>
            <consortium name="The Broad Institute Genome Sequencing Platform"/>
            <person name="Henn M.R."/>
            <person name="Sykes S."/>
            <person name="Young S."/>
            <person name="Jaffe D."/>
            <person name="Berlin A."/>
            <person name="Alvarez P."/>
            <person name="Butler J."/>
            <person name="Gnerre S."/>
            <person name="Grabherr M."/>
            <person name="Mauceli E."/>
            <person name="Brockman W."/>
            <person name="Kodira C."/>
            <person name="Alvarado L."/>
            <person name="Zeng Q."/>
            <person name="Crawford M."/>
            <person name="Antoine C."/>
            <person name="Devon K."/>
            <person name="Galgiani J."/>
            <person name="Orsborn K."/>
            <person name="Lewis M.L."/>
            <person name="Nusbaum C."/>
            <person name="Galagan J."/>
            <person name="Birren B."/>
        </authorList>
    </citation>
    <scope>NUCLEOTIDE SEQUENCE [LARGE SCALE GENOMIC DNA]</scope>
    <source>
        <strain evidence="4 5">RMSCC 3488</strain>
    </source>
</reference>
<feature type="binding site" evidence="3">
    <location>
        <position position="191"/>
    </location>
    <ligand>
        <name>L-tryptophan</name>
        <dbReference type="ChEBI" id="CHEBI:57912"/>
    </ligand>
</feature>
<dbReference type="SFLD" id="SFLDG01162">
    <property type="entry name" value="I"/>
    <property type="match status" value="1"/>
</dbReference>
<evidence type="ECO:0000256" key="2">
    <source>
        <dbReference type="ARBA" id="ARBA00022679"/>
    </source>
</evidence>
<protein>
    <submittedName>
        <fullName evidence="4">Tryptophan dimethylallyltransferase 1</fullName>
    </submittedName>
</protein>